<dbReference type="InterPro" id="IPR014755">
    <property type="entry name" value="Cu-Rt/internalin_Ig-like"/>
</dbReference>
<feature type="region of interest" description="Disordered" evidence="2">
    <location>
        <begin position="70"/>
        <end position="107"/>
    </location>
</feature>
<dbReference type="Gene3D" id="2.60.40.3710">
    <property type="match status" value="1"/>
</dbReference>
<gene>
    <name evidence="4" type="ordered locus">STAUR_5642</name>
</gene>
<dbReference type="STRING" id="378806.STAUR_5642"/>
<dbReference type="EMBL" id="CP002271">
    <property type="protein sequence ID" value="ADO73405.1"/>
    <property type="molecule type" value="Genomic_DNA"/>
</dbReference>
<evidence type="ECO:0000313" key="4">
    <source>
        <dbReference type="EMBL" id="ADO73405.1"/>
    </source>
</evidence>
<feature type="domain" description="SbsA Ig-like" evidence="3">
    <location>
        <begin position="91"/>
        <end position="188"/>
    </location>
</feature>
<proteinExistence type="predicted"/>
<feature type="domain" description="SbsA Ig-like" evidence="3">
    <location>
        <begin position="194"/>
        <end position="296"/>
    </location>
</feature>
<accession>E3FU86</accession>
<evidence type="ECO:0000259" key="3">
    <source>
        <dbReference type="Pfam" id="PF13205"/>
    </source>
</evidence>
<keyword evidence="1" id="KW-0732">Signal</keyword>
<dbReference type="Gene3D" id="2.60.40.1220">
    <property type="match status" value="1"/>
</dbReference>
<dbReference type="HOGENOM" id="CLU_608100_0_0_7"/>
<dbReference type="OrthoDB" id="5382809at2"/>
<sequence>MNLDPNPLGSKARKPLLPLFWLHDGDGLAPRKAMERLLPGSSGMTLLRRLIPLLLLVLHSACIQLPEVGNAAPPSDAGPSPETPDGGSPADTESPTITAISPRHDSTQVAIDSQIRLTFSEPMDISSVQISIAPLVLFSALAWSNGNAVVTFQPASPFAQNTAYTILVDGKDRSGNPLAERKAFSFSTTGPAPDTTPPTVLQATPGHGALGIARAASITVMFSEPMDKAAAQTAFAIISPPGFNSGVFDWNGAGTEMTFNPDVDFPYGTDVTWRVSTTAKDLSHNALETTVTSTFRVIRTNTVTIDFDPMTSGSAASPDYWRQTHYYSIETVGDNALNAQYRLLIGFKTDILPESLTTITHGALKWHITGQRGIPFSALGKLLLERVYIGDEIALSPADGTIPASKVQYESAPIGLPIIITDSSPIATRISDVTSFVNLDWKDRHSRGSKRSQFRLRFEFPSNNNNANDCLQTDESAAPKLAELEVSYEYP</sequence>
<reference evidence="4 5" key="1">
    <citation type="journal article" date="2011" name="Mol. Biol. Evol.">
        <title>Comparative genomic analysis of fruiting body formation in Myxococcales.</title>
        <authorList>
            <person name="Huntley S."/>
            <person name="Hamann N."/>
            <person name="Wegener-Feldbrugge S."/>
            <person name="Treuner-Lange A."/>
            <person name="Kube M."/>
            <person name="Reinhardt R."/>
            <person name="Klages S."/>
            <person name="Muller R."/>
            <person name="Ronning C.M."/>
            <person name="Nierman W.C."/>
            <person name="Sogaard-Andersen L."/>
        </authorList>
    </citation>
    <scope>NUCLEOTIDE SEQUENCE [LARGE SCALE GENOMIC DNA]</scope>
    <source>
        <strain evidence="4 5">DW4/3-1</strain>
    </source>
</reference>
<dbReference type="Pfam" id="PF13205">
    <property type="entry name" value="Big_5"/>
    <property type="match status" value="2"/>
</dbReference>
<dbReference type="KEGG" id="sur:STAUR_5642"/>
<evidence type="ECO:0000313" key="5">
    <source>
        <dbReference type="Proteomes" id="UP000001351"/>
    </source>
</evidence>
<evidence type="ECO:0000256" key="1">
    <source>
        <dbReference type="ARBA" id="ARBA00022729"/>
    </source>
</evidence>
<dbReference type="Proteomes" id="UP000001351">
    <property type="component" value="Chromosome"/>
</dbReference>
<dbReference type="AlphaFoldDB" id="E3FU86"/>
<protein>
    <submittedName>
        <fullName evidence="4">Conserved uncharacterized protein</fullName>
    </submittedName>
</protein>
<evidence type="ECO:0000256" key="2">
    <source>
        <dbReference type="SAM" id="MobiDB-lite"/>
    </source>
</evidence>
<dbReference type="eggNOG" id="COG2372">
    <property type="taxonomic scope" value="Bacteria"/>
</dbReference>
<name>E3FU86_STIAD</name>
<dbReference type="InterPro" id="IPR032812">
    <property type="entry name" value="SbsA_Ig"/>
</dbReference>
<keyword evidence="5" id="KW-1185">Reference proteome</keyword>
<organism evidence="4 5">
    <name type="scientific">Stigmatella aurantiaca (strain DW4/3-1)</name>
    <dbReference type="NCBI Taxonomy" id="378806"/>
    <lineage>
        <taxon>Bacteria</taxon>
        <taxon>Pseudomonadati</taxon>
        <taxon>Myxococcota</taxon>
        <taxon>Myxococcia</taxon>
        <taxon>Myxococcales</taxon>
        <taxon>Cystobacterineae</taxon>
        <taxon>Archangiaceae</taxon>
        <taxon>Stigmatella</taxon>
    </lineage>
</organism>